<dbReference type="EMBL" id="CAKKNE010000003">
    <property type="protein sequence ID" value="CAH0370317.1"/>
    <property type="molecule type" value="Genomic_DNA"/>
</dbReference>
<organism evidence="3 4">
    <name type="scientific">Pelagomonas calceolata</name>
    <dbReference type="NCBI Taxonomy" id="35677"/>
    <lineage>
        <taxon>Eukaryota</taxon>
        <taxon>Sar</taxon>
        <taxon>Stramenopiles</taxon>
        <taxon>Ochrophyta</taxon>
        <taxon>Pelagophyceae</taxon>
        <taxon>Pelagomonadales</taxon>
        <taxon>Pelagomonadaceae</taxon>
        <taxon>Pelagomonas</taxon>
    </lineage>
</organism>
<evidence type="ECO:0000313" key="4">
    <source>
        <dbReference type="Proteomes" id="UP000789595"/>
    </source>
</evidence>
<feature type="region of interest" description="Disordered" evidence="1">
    <location>
        <begin position="29"/>
        <end position="50"/>
    </location>
</feature>
<reference evidence="3" key="1">
    <citation type="submission" date="2021-11" db="EMBL/GenBank/DDBJ databases">
        <authorList>
            <consortium name="Genoscope - CEA"/>
            <person name="William W."/>
        </authorList>
    </citation>
    <scope>NUCLEOTIDE SEQUENCE</scope>
</reference>
<proteinExistence type="predicted"/>
<dbReference type="AlphaFoldDB" id="A0A8J2SNA3"/>
<evidence type="ECO:0000256" key="1">
    <source>
        <dbReference type="SAM" id="MobiDB-lite"/>
    </source>
</evidence>
<feature type="signal peptide" evidence="2">
    <location>
        <begin position="1"/>
        <end position="19"/>
    </location>
</feature>
<dbReference type="Proteomes" id="UP000789595">
    <property type="component" value="Unassembled WGS sequence"/>
</dbReference>
<keyword evidence="4" id="KW-1185">Reference proteome</keyword>
<evidence type="ECO:0000256" key="2">
    <source>
        <dbReference type="SAM" id="SignalP"/>
    </source>
</evidence>
<protein>
    <submittedName>
        <fullName evidence="3">Uncharacterized protein</fullName>
    </submittedName>
</protein>
<evidence type="ECO:0000313" key="3">
    <source>
        <dbReference type="EMBL" id="CAH0370317.1"/>
    </source>
</evidence>
<comment type="caution">
    <text evidence="3">The sequence shown here is derived from an EMBL/GenBank/DDBJ whole genome shotgun (WGS) entry which is preliminary data.</text>
</comment>
<sequence length="203" mass="21174">MARLAALAALRLLIGGCAALVPPSATNQYAPGSTRHQRAPASTLPQRAPRRRRRIATYASPDIEDRLALGGDVAVLFLYSYTQKSLDTIYAVTANYVEGIEVDEMDCFRDPSFAAAALSLAWLCGALPQGAFRFDVTRGGVNNALTTVAKCGGLSVAAVVLLLAARAAAAGVPLSPQDAGFAAGILPIVGAWRYVLADTSAKL</sequence>
<gene>
    <name evidence="3" type="ORF">PECAL_3P01950</name>
</gene>
<keyword evidence="2" id="KW-0732">Signal</keyword>
<accession>A0A8J2SNA3</accession>
<feature type="chain" id="PRO_5035239122" evidence="2">
    <location>
        <begin position="20"/>
        <end position="203"/>
    </location>
</feature>
<name>A0A8J2SNA3_9STRA</name>